<dbReference type="AlphaFoldDB" id="A0A3P8G835"/>
<protein>
    <submittedName>
        <fullName evidence="1">Uncharacterized protein</fullName>
    </submittedName>
</protein>
<organism evidence="1 2">
    <name type="scientific">Echinostoma caproni</name>
    <dbReference type="NCBI Taxonomy" id="27848"/>
    <lineage>
        <taxon>Eukaryota</taxon>
        <taxon>Metazoa</taxon>
        <taxon>Spiralia</taxon>
        <taxon>Lophotrochozoa</taxon>
        <taxon>Platyhelminthes</taxon>
        <taxon>Trematoda</taxon>
        <taxon>Digenea</taxon>
        <taxon>Plagiorchiida</taxon>
        <taxon>Echinostomata</taxon>
        <taxon>Echinostomatoidea</taxon>
        <taxon>Echinostomatidae</taxon>
        <taxon>Echinostoma</taxon>
    </lineage>
</organism>
<evidence type="ECO:0000313" key="1">
    <source>
        <dbReference type="EMBL" id="VDP84867.1"/>
    </source>
</evidence>
<dbReference type="EMBL" id="UZAN01046981">
    <property type="protein sequence ID" value="VDP84867.1"/>
    <property type="molecule type" value="Genomic_DNA"/>
</dbReference>
<accession>A0A3P8G835</accession>
<sequence>MNFIEKYAGTYKCIIRYPYNVIEYNFVVEVDSSTTTERICEARGNTHAIEIVGTIDYNEKGVFYNPRMKELNSEVRQLFETKLCTLLHESRIDIQLKPTFHISCALIDVHPISSEFVLVLKVHDEHLKYLGFEMNRDGAMKAIQSIYNRPSSHDNMLFYFKTLSPAYQTVFIEGALYIDKTRVEHTPDYDKWDSDEFQQLDEKVCSLIETWCAKDILLRELPIDCTAYAMDLDSKLVVQLSVYNRDLVKLGIPTDERSVATAIENWFARIPEDFNNVEYRPHVILP</sequence>
<dbReference type="OrthoDB" id="10584827at2759"/>
<evidence type="ECO:0000313" key="2">
    <source>
        <dbReference type="Proteomes" id="UP000272942"/>
    </source>
</evidence>
<keyword evidence="2" id="KW-1185">Reference proteome</keyword>
<proteinExistence type="predicted"/>
<name>A0A3P8G835_9TREM</name>
<reference evidence="1 2" key="1">
    <citation type="submission" date="2018-11" db="EMBL/GenBank/DDBJ databases">
        <authorList>
            <consortium name="Pathogen Informatics"/>
        </authorList>
    </citation>
    <scope>NUCLEOTIDE SEQUENCE [LARGE SCALE GENOMIC DNA]</scope>
    <source>
        <strain evidence="1 2">Egypt</strain>
    </source>
</reference>
<gene>
    <name evidence="1" type="ORF">ECPE_LOCUS9147</name>
</gene>
<dbReference type="Proteomes" id="UP000272942">
    <property type="component" value="Unassembled WGS sequence"/>
</dbReference>